<dbReference type="SUPFAM" id="SSF46894">
    <property type="entry name" value="C-terminal effector domain of the bipartite response regulators"/>
    <property type="match status" value="1"/>
</dbReference>
<dbReference type="AlphaFoldDB" id="A0A7W9BVK1"/>
<dbReference type="SMART" id="SM00421">
    <property type="entry name" value="HTH_LUXR"/>
    <property type="match status" value="1"/>
</dbReference>
<dbReference type="CDD" id="cd17535">
    <property type="entry name" value="REC_NarL-like"/>
    <property type="match status" value="1"/>
</dbReference>
<evidence type="ECO:0000256" key="2">
    <source>
        <dbReference type="ARBA" id="ARBA00023125"/>
    </source>
</evidence>
<dbReference type="PANTHER" id="PTHR45566">
    <property type="entry name" value="HTH-TYPE TRANSCRIPTIONAL REGULATOR YHJB-RELATED"/>
    <property type="match status" value="1"/>
</dbReference>
<dbReference type="SMART" id="SM00448">
    <property type="entry name" value="REC"/>
    <property type="match status" value="1"/>
</dbReference>
<dbReference type="PANTHER" id="PTHR45566:SF1">
    <property type="entry name" value="HTH-TYPE TRANSCRIPTIONAL REGULATOR YHJB-RELATED"/>
    <property type="match status" value="1"/>
</dbReference>
<dbReference type="SUPFAM" id="SSF52172">
    <property type="entry name" value="CheY-like"/>
    <property type="match status" value="1"/>
</dbReference>
<evidence type="ECO:0000256" key="1">
    <source>
        <dbReference type="ARBA" id="ARBA00022553"/>
    </source>
</evidence>
<proteinExistence type="predicted"/>
<dbReference type="PROSITE" id="PS50043">
    <property type="entry name" value="HTH_LUXR_2"/>
    <property type="match status" value="1"/>
</dbReference>
<dbReference type="InterPro" id="IPR016032">
    <property type="entry name" value="Sig_transdc_resp-reg_C-effctor"/>
</dbReference>
<dbReference type="InterPro" id="IPR000792">
    <property type="entry name" value="Tscrpt_reg_LuxR_C"/>
</dbReference>
<dbReference type="GO" id="GO:0003677">
    <property type="term" value="F:DNA binding"/>
    <property type="evidence" value="ECO:0007669"/>
    <property type="project" value="UniProtKB-KW"/>
</dbReference>
<dbReference type="RefSeq" id="WP_157177928.1">
    <property type="nucleotide sequence ID" value="NZ_BMJP01000010.1"/>
</dbReference>
<dbReference type="InterPro" id="IPR001789">
    <property type="entry name" value="Sig_transdc_resp-reg_receiver"/>
</dbReference>
<dbReference type="InterPro" id="IPR051015">
    <property type="entry name" value="EvgA-like"/>
</dbReference>
<dbReference type="PROSITE" id="PS50110">
    <property type="entry name" value="RESPONSE_REGULATORY"/>
    <property type="match status" value="1"/>
</dbReference>
<feature type="domain" description="Response regulatory" evidence="5">
    <location>
        <begin position="17"/>
        <end position="134"/>
    </location>
</feature>
<keyword evidence="1" id="KW-0597">Phosphoprotein</keyword>
<dbReference type="CDD" id="cd06170">
    <property type="entry name" value="LuxR_C_like"/>
    <property type="match status" value="1"/>
</dbReference>
<dbReference type="PROSITE" id="PS00622">
    <property type="entry name" value="HTH_LUXR_1"/>
    <property type="match status" value="1"/>
</dbReference>
<sequence length="229" mass="24038">MKAKLRGNTSLTHGGGHVLVIDDHPVSREGLSIAVRANLPDSVVIGTSTIAEAIAVLETEFDLRLLLIDLPPPYTCGLSGFFAVQRVAPSVPVVIVTGHEEPSLVKAAKAVGASGVLSKRRSIDELAAGLRKVLTGSTCFPSFEEQDVDAGAIAIRARIAELTRAQHAVLVALAGGKSNKVVAWDLAVTEATVKAHLTAIFRKLGVTNRTQALLALGPSFQLDQNAPML</sequence>
<evidence type="ECO:0000313" key="7">
    <source>
        <dbReference type="Proteomes" id="UP000546701"/>
    </source>
</evidence>
<evidence type="ECO:0000259" key="5">
    <source>
        <dbReference type="PROSITE" id="PS50110"/>
    </source>
</evidence>
<dbReference type="GO" id="GO:0000160">
    <property type="term" value="P:phosphorelay signal transduction system"/>
    <property type="evidence" value="ECO:0007669"/>
    <property type="project" value="InterPro"/>
</dbReference>
<name>A0A7W9BVK1_9SPHN</name>
<comment type="caution">
    <text evidence="3">Lacks conserved residue(s) required for the propagation of feature annotation.</text>
</comment>
<dbReference type="Pfam" id="PF00072">
    <property type="entry name" value="Response_reg"/>
    <property type="match status" value="1"/>
</dbReference>
<evidence type="ECO:0000259" key="4">
    <source>
        <dbReference type="PROSITE" id="PS50043"/>
    </source>
</evidence>
<dbReference type="Gene3D" id="3.40.50.2300">
    <property type="match status" value="1"/>
</dbReference>
<organism evidence="6 7">
    <name type="scientific">Sphingomonas prati</name>
    <dbReference type="NCBI Taxonomy" id="1843237"/>
    <lineage>
        <taxon>Bacteria</taxon>
        <taxon>Pseudomonadati</taxon>
        <taxon>Pseudomonadota</taxon>
        <taxon>Alphaproteobacteria</taxon>
        <taxon>Sphingomonadales</taxon>
        <taxon>Sphingomonadaceae</taxon>
        <taxon>Sphingomonas</taxon>
    </lineage>
</organism>
<dbReference type="OrthoDB" id="9814495at2"/>
<comment type="caution">
    <text evidence="6">The sequence shown here is derived from an EMBL/GenBank/DDBJ whole genome shotgun (WGS) entry which is preliminary data.</text>
</comment>
<dbReference type="InterPro" id="IPR011006">
    <property type="entry name" value="CheY-like_superfamily"/>
</dbReference>
<protein>
    <submittedName>
        <fullName evidence="6">DNA-binding NarL/FixJ family response regulator</fullName>
    </submittedName>
</protein>
<gene>
    <name evidence="6" type="ORF">FHS99_003450</name>
</gene>
<keyword evidence="2 6" id="KW-0238">DNA-binding</keyword>
<evidence type="ECO:0000256" key="3">
    <source>
        <dbReference type="PROSITE-ProRule" id="PRU00169"/>
    </source>
</evidence>
<dbReference type="Proteomes" id="UP000546701">
    <property type="component" value="Unassembled WGS sequence"/>
</dbReference>
<evidence type="ECO:0000313" key="6">
    <source>
        <dbReference type="EMBL" id="MBB5730942.1"/>
    </source>
</evidence>
<dbReference type="EMBL" id="JACIJR010000012">
    <property type="protein sequence ID" value="MBB5730942.1"/>
    <property type="molecule type" value="Genomic_DNA"/>
</dbReference>
<dbReference type="GO" id="GO:0006355">
    <property type="term" value="P:regulation of DNA-templated transcription"/>
    <property type="evidence" value="ECO:0007669"/>
    <property type="project" value="InterPro"/>
</dbReference>
<feature type="domain" description="HTH luxR-type" evidence="4">
    <location>
        <begin position="155"/>
        <end position="220"/>
    </location>
</feature>
<dbReference type="InterPro" id="IPR058245">
    <property type="entry name" value="NreC/VraR/RcsB-like_REC"/>
</dbReference>
<keyword evidence="7" id="KW-1185">Reference proteome</keyword>
<dbReference type="PRINTS" id="PR00038">
    <property type="entry name" value="HTHLUXR"/>
</dbReference>
<reference evidence="6 7" key="1">
    <citation type="submission" date="2020-08" db="EMBL/GenBank/DDBJ databases">
        <title>Genomic Encyclopedia of Type Strains, Phase IV (KMG-IV): sequencing the most valuable type-strain genomes for metagenomic binning, comparative biology and taxonomic classification.</title>
        <authorList>
            <person name="Goeker M."/>
        </authorList>
    </citation>
    <scope>NUCLEOTIDE SEQUENCE [LARGE SCALE GENOMIC DNA]</scope>
    <source>
        <strain evidence="6 7">DSM 103336</strain>
    </source>
</reference>
<accession>A0A7W9BVK1</accession>
<dbReference type="Gene3D" id="1.10.10.10">
    <property type="entry name" value="Winged helix-like DNA-binding domain superfamily/Winged helix DNA-binding domain"/>
    <property type="match status" value="1"/>
</dbReference>
<dbReference type="InterPro" id="IPR036388">
    <property type="entry name" value="WH-like_DNA-bd_sf"/>
</dbReference>
<dbReference type="Pfam" id="PF00196">
    <property type="entry name" value="GerE"/>
    <property type="match status" value="1"/>
</dbReference>